<evidence type="ECO:0000313" key="2">
    <source>
        <dbReference type="Proteomes" id="UP001434883"/>
    </source>
</evidence>
<dbReference type="EMBL" id="JAHRIN010080039">
    <property type="protein sequence ID" value="MEQ2219594.1"/>
    <property type="molecule type" value="Genomic_DNA"/>
</dbReference>
<protein>
    <submittedName>
        <fullName evidence="1">Uncharacterized protein</fullName>
    </submittedName>
</protein>
<feature type="non-terminal residue" evidence="1">
    <location>
        <position position="1"/>
    </location>
</feature>
<evidence type="ECO:0000313" key="1">
    <source>
        <dbReference type="EMBL" id="MEQ2219594.1"/>
    </source>
</evidence>
<keyword evidence="2" id="KW-1185">Reference proteome</keyword>
<gene>
    <name evidence="1" type="ORF">XENOCAPTIV_020475</name>
</gene>
<dbReference type="Proteomes" id="UP001434883">
    <property type="component" value="Unassembled WGS sequence"/>
</dbReference>
<comment type="caution">
    <text evidence="1">The sequence shown here is derived from an EMBL/GenBank/DDBJ whole genome shotgun (WGS) entry which is preliminary data.</text>
</comment>
<proteinExistence type="predicted"/>
<reference evidence="1 2" key="1">
    <citation type="submission" date="2021-06" db="EMBL/GenBank/DDBJ databases">
        <authorList>
            <person name="Palmer J.M."/>
        </authorList>
    </citation>
    <scope>NUCLEOTIDE SEQUENCE [LARGE SCALE GENOMIC DNA]</scope>
    <source>
        <strain evidence="1 2">XC_2019</strain>
        <tissue evidence="1">Muscle</tissue>
    </source>
</reference>
<sequence length="151" mass="16168">LSLAFAVAYHHDYQFRACPSDYSGVLCASLYLWVTPEAHRCHQCLSIAVDYATVTSTDDKGCQVSVSTAEGSTQTSVTTKTVTCETFADDEEQHQPASLEELISQTSAAGDAMRHETGPPQLSDCDVLLAEVMSAMEMTPPPCVVQCVASA</sequence>
<name>A0ABV0SGA9_9TELE</name>
<accession>A0ABV0SGA9</accession>
<organism evidence="1 2">
    <name type="scientific">Xenoophorus captivus</name>
    <dbReference type="NCBI Taxonomy" id="1517983"/>
    <lineage>
        <taxon>Eukaryota</taxon>
        <taxon>Metazoa</taxon>
        <taxon>Chordata</taxon>
        <taxon>Craniata</taxon>
        <taxon>Vertebrata</taxon>
        <taxon>Euteleostomi</taxon>
        <taxon>Actinopterygii</taxon>
        <taxon>Neopterygii</taxon>
        <taxon>Teleostei</taxon>
        <taxon>Neoteleostei</taxon>
        <taxon>Acanthomorphata</taxon>
        <taxon>Ovalentaria</taxon>
        <taxon>Atherinomorphae</taxon>
        <taxon>Cyprinodontiformes</taxon>
        <taxon>Goodeidae</taxon>
        <taxon>Xenoophorus</taxon>
    </lineage>
</organism>